<keyword evidence="2" id="KW-1185">Reference proteome</keyword>
<protein>
    <submittedName>
        <fullName evidence="1">Uncharacterized protein</fullName>
    </submittedName>
</protein>
<sequence>MLKKSLAHGATSPSGGPPQPLQWVLKPTFLSIVLVAPMTVALSFRRLTSFALLLLGAVGFASSPTYADEPPAWKEEATKLVEQIRAGSSAKVVEPQMRLVEIAPLNPPEQLEAFLALLLSQDAELSAKTKDRLAKVETAVVEEAVKQKFQASRFSLSEPNIPLAEVLEHLAKQTGNRLVDYRGRVGQDATPRTLSLDIKDQEFWPALDSILDQAALGPYEFSGDEGLALVDLEPGSTTRLSRGSYTGPFRIEASELASRRSMVTPQENRLHVKLHVAWEPRLQPLSITQRVADIEAVDDQGNPVPVALPEAEFDIDVPPDSYSTEIMLPLELPARDVRRIKSLTGKLQVLAPARQVEFRFDNLKKNVGSEQEAGGVIVRLEHIVKLEGLYEVHMRLRLKSKTAELDSHGDWVFQNLTLLEDKQGMTVDHAGFETTMRNDQEMGFAYLFEIEDEIENYTWVYRTPAAIQAKTVEYKLKNLVLP</sequence>
<proteinExistence type="predicted"/>
<evidence type="ECO:0000313" key="1">
    <source>
        <dbReference type="EMBL" id="QDS96984.1"/>
    </source>
</evidence>
<name>A0A517MQ37_9BACT</name>
<dbReference type="RefSeq" id="WP_218932244.1">
    <property type="nucleotide sequence ID" value="NZ_CP036263.1"/>
</dbReference>
<evidence type="ECO:0000313" key="2">
    <source>
        <dbReference type="Proteomes" id="UP000319852"/>
    </source>
</evidence>
<accession>A0A517MQ37</accession>
<dbReference type="KEGG" id="amob:HG15A2_02430"/>
<dbReference type="AlphaFoldDB" id="A0A517MQ37"/>
<organism evidence="1 2">
    <name type="scientific">Adhaeretor mobilis</name>
    <dbReference type="NCBI Taxonomy" id="1930276"/>
    <lineage>
        <taxon>Bacteria</taxon>
        <taxon>Pseudomonadati</taxon>
        <taxon>Planctomycetota</taxon>
        <taxon>Planctomycetia</taxon>
        <taxon>Pirellulales</taxon>
        <taxon>Lacipirellulaceae</taxon>
        <taxon>Adhaeretor</taxon>
    </lineage>
</organism>
<reference evidence="1 2" key="1">
    <citation type="submission" date="2019-02" db="EMBL/GenBank/DDBJ databases">
        <title>Deep-cultivation of Planctomycetes and their phenomic and genomic characterization uncovers novel biology.</title>
        <authorList>
            <person name="Wiegand S."/>
            <person name="Jogler M."/>
            <person name="Boedeker C."/>
            <person name="Pinto D."/>
            <person name="Vollmers J."/>
            <person name="Rivas-Marin E."/>
            <person name="Kohn T."/>
            <person name="Peeters S.H."/>
            <person name="Heuer A."/>
            <person name="Rast P."/>
            <person name="Oberbeckmann S."/>
            <person name="Bunk B."/>
            <person name="Jeske O."/>
            <person name="Meyerdierks A."/>
            <person name="Storesund J.E."/>
            <person name="Kallscheuer N."/>
            <person name="Luecker S."/>
            <person name="Lage O.M."/>
            <person name="Pohl T."/>
            <person name="Merkel B.J."/>
            <person name="Hornburger P."/>
            <person name="Mueller R.-W."/>
            <person name="Bruemmer F."/>
            <person name="Labrenz M."/>
            <person name="Spormann A.M."/>
            <person name="Op den Camp H."/>
            <person name="Overmann J."/>
            <person name="Amann R."/>
            <person name="Jetten M.S.M."/>
            <person name="Mascher T."/>
            <person name="Medema M.H."/>
            <person name="Devos D.P."/>
            <person name="Kaster A.-K."/>
            <person name="Ovreas L."/>
            <person name="Rohde M."/>
            <person name="Galperin M.Y."/>
            <person name="Jogler C."/>
        </authorList>
    </citation>
    <scope>NUCLEOTIDE SEQUENCE [LARGE SCALE GENOMIC DNA]</scope>
    <source>
        <strain evidence="1 2">HG15A2</strain>
    </source>
</reference>
<dbReference type="EMBL" id="CP036263">
    <property type="protein sequence ID" value="QDS96984.1"/>
    <property type="molecule type" value="Genomic_DNA"/>
</dbReference>
<gene>
    <name evidence="1" type="ORF">HG15A2_02430</name>
</gene>
<dbReference type="Proteomes" id="UP000319852">
    <property type="component" value="Chromosome"/>
</dbReference>